<feature type="non-terminal residue" evidence="3">
    <location>
        <position position="324"/>
    </location>
</feature>
<feature type="non-terminal residue" evidence="3">
    <location>
        <position position="1"/>
    </location>
</feature>
<sequence>LLNSRDIQLNPQYQRDVVWPHPRMVGLIDSLMENFFVPPVIFNLKERVDEDGCKRPYRVCVDGKQRLSSIQAFMEGRIGCHDKNGKTYFTQKTDEHGNIAKPARARILPPYIREQFSRKYLVCYEFLNLEAAQEEDCFARVQLGVPLTTAEKSRAKTGPWQECAKRFEDEFVEVIGLADCKRSRGFNNLLGCFAQILEVQNPSKPDGQPAFRASTSSINTLTQNPNLLTPEVKSHLVSVFRTFRDLVAMDAQVFESSNYATTKAFAPVELVACSALISMNQTNRDISLLLEEIKTMRQTLREQLADLRLNGATWKVVWRFLATL</sequence>
<dbReference type="Pfam" id="PF03235">
    <property type="entry name" value="GmrSD_N"/>
    <property type="match status" value="1"/>
</dbReference>
<dbReference type="EMBL" id="ML978806">
    <property type="protein sequence ID" value="KAF2083304.1"/>
    <property type="molecule type" value="Genomic_DNA"/>
</dbReference>
<keyword evidence="4" id="KW-1185">Reference proteome</keyword>
<feature type="domain" description="GmrSD restriction endonucleases N-terminal" evidence="2">
    <location>
        <begin position="1"/>
        <end position="122"/>
    </location>
</feature>
<evidence type="ECO:0000256" key="1">
    <source>
        <dbReference type="SAM" id="Coils"/>
    </source>
</evidence>
<feature type="coiled-coil region" evidence="1">
    <location>
        <begin position="279"/>
        <end position="310"/>
    </location>
</feature>
<reference evidence="3" key="1">
    <citation type="journal article" date="2020" name="Stud. Mycol.">
        <title>101 Dothideomycetes genomes: a test case for predicting lifestyles and emergence of pathogens.</title>
        <authorList>
            <person name="Haridas S."/>
            <person name="Albert R."/>
            <person name="Binder M."/>
            <person name="Bloem J."/>
            <person name="Labutti K."/>
            <person name="Salamov A."/>
            <person name="Andreopoulos B."/>
            <person name="Baker S."/>
            <person name="Barry K."/>
            <person name="Bills G."/>
            <person name="Bluhm B."/>
            <person name="Cannon C."/>
            <person name="Castanera R."/>
            <person name="Culley D."/>
            <person name="Daum C."/>
            <person name="Ezra D."/>
            <person name="Gonzalez J."/>
            <person name="Henrissat B."/>
            <person name="Kuo A."/>
            <person name="Liang C."/>
            <person name="Lipzen A."/>
            <person name="Lutzoni F."/>
            <person name="Magnuson J."/>
            <person name="Mondo S."/>
            <person name="Nolan M."/>
            <person name="Ohm R."/>
            <person name="Pangilinan J."/>
            <person name="Park H.-J."/>
            <person name="Ramirez L."/>
            <person name="Alfaro M."/>
            <person name="Sun H."/>
            <person name="Tritt A."/>
            <person name="Yoshinaga Y."/>
            <person name="Zwiers L.-H."/>
            <person name="Turgeon B."/>
            <person name="Goodwin S."/>
            <person name="Spatafora J."/>
            <person name="Crous P."/>
            <person name="Grigoriev I."/>
        </authorList>
    </citation>
    <scope>NUCLEOTIDE SEQUENCE</scope>
    <source>
        <strain evidence="3">CBS 121410</strain>
    </source>
</reference>
<evidence type="ECO:0000313" key="4">
    <source>
        <dbReference type="Proteomes" id="UP000799776"/>
    </source>
</evidence>
<dbReference type="InterPro" id="IPR004919">
    <property type="entry name" value="GmrSD_N"/>
</dbReference>
<dbReference type="PANTHER" id="PTHR39639:SF1">
    <property type="entry name" value="DUF262 DOMAIN-CONTAINING PROTEIN"/>
    <property type="match status" value="1"/>
</dbReference>
<keyword evidence="1" id="KW-0175">Coiled coil</keyword>
<dbReference type="PANTHER" id="PTHR39639">
    <property type="entry name" value="CHROMOSOME 16, WHOLE GENOME SHOTGUN SEQUENCE"/>
    <property type="match status" value="1"/>
</dbReference>
<proteinExistence type="predicted"/>
<name>A0A9P4HKL7_9PEZI</name>
<organism evidence="3 4">
    <name type="scientific">Saccharata proteae CBS 121410</name>
    <dbReference type="NCBI Taxonomy" id="1314787"/>
    <lineage>
        <taxon>Eukaryota</taxon>
        <taxon>Fungi</taxon>
        <taxon>Dikarya</taxon>
        <taxon>Ascomycota</taxon>
        <taxon>Pezizomycotina</taxon>
        <taxon>Dothideomycetes</taxon>
        <taxon>Dothideomycetes incertae sedis</taxon>
        <taxon>Botryosphaeriales</taxon>
        <taxon>Saccharataceae</taxon>
        <taxon>Saccharata</taxon>
    </lineage>
</organism>
<comment type="caution">
    <text evidence="3">The sequence shown here is derived from an EMBL/GenBank/DDBJ whole genome shotgun (WGS) entry which is preliminary data.</text>
</comment>
<dbReference type="OrthoDB" id="5419821at2759"/>
<accession>A0A9P4HKL7</accession>
<dbReference type="Proteomes" id="UP000799776">
    <property type="component" value="Unassembled WGS sequence"/>
</dbReference>
<gene>
    <name evidence="3" type="ORF">K490DRAFT_6676</name>
</gene>
<protein>
    <recommendedName>
        <fullName evidence="2">GmrSD restriction endonucleases N-terminal domain-containing protein</fullName>
    </recommendedName>
</protein>
<evidence type="ECO:0000259" key="2">
    <source>
        <dbReference type="Pfam" id="PF03235"/>
    </source>
</evidence>
<dbReference type="AlphaFoldDB" id="A0A9P4HKL7"/>
<evidence type="ECO:0000313" key="3">
    <source>
        <dbReference type="EMBL" id="KAF2083304.1"/>
    </source>
</evidence>